<evidence type="ECO:0000313" key="22">
    <source>
        <dbReference type="EMBL" id="KAJ8029262.1"/>
    </source>
</evidence>
<feature type="transmembrane region" description="Helical" evidence="19">
    <location>
        <begin position="597"/>
        <end position="616"/>
    </location>
</feature>
<keyword evidence="8 19" id="KW-0472">Membrane</keyword>
<dbReference type="GO" id="GO:0045211">
    <property type="term" value="C:postsynaptic membrane"/>
    <property type="evidence" value="ECO:0007669"/>
    <property type="project" value="UniProtKB-SubCell"/>
</dbReference>
<evidence type="ECO:0000256" key="16">
    <source>
        <dbReference type="PIRSR" id="PIRSR601508-2"/>
    </source>
</evidence>
<dbReference type="Gene3D" id="3.40.190.10">
    <property type="entry name" value="Periplasmic binding protein-like II"/>
    <property type="match status" value="1"/>
</dbReference>
<keyword evidence="13" id="KW-0407">Ion channel</keyword>
<feature type="site" description="Interaction with the cone snail toxin Con-ikot-ikot" evidence="16">
    <location>
        <position position="687"/>
    </location>
</feature>
<dbReference type="InterPro" id="IPR028082">
    <property type="entry name" value="Peripla_BP_I"/>
</dbReference>
<dbReference type="GO" id="GO:0038023">
    <property type="term" value="F:signaling receptor activity"/>
    <property type="evidence" value="ECO:0007669"/>
    <property type="project" value="InterPro"/>
</dbReference>
<feature type="chain" id="PRO_5040481147" evidence="20">
    <location>
        <begin position="22"/>
        <end position="901"/>
    </location>
</feature>
<dbReference type="SMART" id="SM00079">
    <property type="entry name" value="PBPe"/>
    <property type="match status" value="1"/>
</dbReference>
<dbReference type="GO" id="GO:0015276">
    <property type="term" value="F:ligand-gated monoatomic ion channel activity"/>
    <property type="evidence" value="ECO:0007669"/>
    <property type="project" value="InterPro"/>
</dbReference>
<evidence type="ECO:0000256" key="10">
    <source>
        <dbReference type="ARBA" id="ARBA00023180"/>
    </source>
</evidence>
<dbReference type="InterPro" id="IPR015683">
    <property type="entry name" value="Ionotropic_Glu_rcpt"/>
</dbReference>
<keyword evidence="5 19" id="KW-1133">Transmembrane helix</keyword>
<feature type="transmembrane region" description="Helical" evidence="19">
    <location>
        <begin position="833"/>
        <end position="855"/>
    </location>
</feature>
<feature type="binding site" evidence="15">
    <location>
        <position position="508"/>
    </location>
    <ligand>
        <name>L-glutamate</name>
        <dbReference type="ChEBI" id="CHEBI:29985"/>
    </ligand>
</feature>
<evidence type="ECO:0000259" key="21">
    <source>
        <dbReference type="SMART" id="SM00079"/>
    </source>
</evidence>
<keyword evidence="11" id="KW-0628">Postsynaptic cell membrane</keyword>
<evidence type="ECO:0000256" key="14">
    <source>
        <dbReference type="ARBA" id="ARBA00034100"/>
    </source>
</evidence>
<name>A0A9Q1GYH7_HOLLE</name>
<gene>
    <name evidence="22" type="ORF">HOLleu_28615</name>
</gene>
<accession>A0A9Q1GYH7</accession>
<keyword evidence="9 22" id="KW-0675">Receptor</keyword>
<feature type="binding site" evidence="15">
    <location>
        <position position="681"/>
    </location>
    <ligand>
        <name>L-glutamate</name>
        <dbReference type="ChEBI" id="CHEBI:29985"/>
    </ligand>
</feature>
<comment type="caution">
    <text evidence="22">The sequence shown here is derived from an EMBL/GenBank/DDBJ whole genome shotgun (WGS) entry which is preliminary data.</text>
</comment>
<evidence type="ECO:0000256" key="15">
    <source>
        <dbReference type="PIRSR" id="PIRSR601508-1"/>
    </source>
</evidence>
<sequence length="901" mass="103068">MWISRFYLVALVAIFLHCSNAQDNTIGVFYGKYTDQGEEYKRIVDDAIDHVGGNLRVTHLVPEIVNTEKVFYDNINQALRVGICNRVENTNLKALIVPNDICVGCRNIGGIAGDAVNPVITTDLTYDSSAIKLYPSKDDLTDLFISLVNYTKWTDFIIIYDHTGGKFIMKYFILQLRNNDIIKFIIRITPYQVKNLMDLRDKLRNSRVKNILLFCEFEEIALSVVRMAIDEELMTDSYHWMLGNINLPLVYSDIDKIRLGRAYVTRLAMEFGSTPGRFTTQKAEPLDEWPYRLRLTYDAVLAIDEGLRLHRARLGNEPAHTSRCPNTDQSSINAKSTLLDDMKRINLEGMSGPINFDQRGNRVNYTIDIYMGKGLTVFFHSDLRKSPIGTWTQDIRSWETLNGRRWPNGNKRLFMRAFRNADLDTIKISSLQEAPYLIDDSERGFYGYIPTILEKVKRVMEDELGLPFDYQLELVSDGDYGRYDSVENRWSGLMAKLTEGHSDIAAAPLAITSERDSAVDFTIPFLKAELGVLIMHPNWVREHVFAVMFPYSATVWVFFVLAVLFIGLFLWGISYLNPYEWRKLAERGQATEEQGNYLNFWNAPWFQTSTILFQGYDHSPRSWASRTISAFWFWFSLMMIFIYLLNLSPFLTASKNLARIKDIGQLMRQTTVDVGFVRDSSAYDFFRNNEVDQYRRMWEYIHSANSMYREDSTIVGKIEDGIHRVRHSNGQYALIHDRATLIAESRQRRCSMYITGGHFALVEYGFAVPSGSPLRDQLTYVFKILHERNEFEGLLDNSTWFDPEKDGPCRTGDPKLWKDQTLFSITTGDLIGIYLLLAIGMAVSIGIFLVELVAYNLGVGNDLGGGRGRPIRNQGQGQMRTEQYAPAAGGGGDGMDGKGWI</sequence>
<dbReference type="Gene3D" id="1.10.287.70">
    <property type="match status" value="1"/>
</dbReference>
<feature type="signal peptide" evidence="20">
    <location>
        <begin position="1"/>
        <end position="21"/>
    </location>
</feature>
<reference evidence="22" key="1">
    <citation type="submission" date="2021-10" db="EMBL/GenBank/DDBJ databases">
        <title>Tropical sea cucumber genome reveals ecological adaptation and Cuvierian tubules defense mechanism.</title>
        <authorList>
            <person name="Chen T."/>
        </authorList>
    </citation>
    <scope>NUCLEOTIDE SEQUENCE</scope>
    <source>
        <strain evidence="22">Nanhai2018</strain>
        <tissue evidence="22">Muscle</tissue>
    </source>
</reference>
<feature type="domain" description="Ionotropic glutamate receptor C-terminal" evidence="21">
    <location>
        <begin position="425"/>
        <end position="803"/>
    </location>
</feature>
<evidence type="ECO:0000256" key="9">
    <source>
        <dbReference type="ARBA" id="ARBA00023170"/>
    </source>
</evidence>
<organism evidence="22 23">
    <name type="scientific">Holothuria leucospilota</name>
    <name type="common">Black long sea cucumber</name>
    <name type="synonym">Mertensiothuria leucospilota</name>
    <dbReference type="NCBI Taxonomy" id="206669"/>
    <lineage>
        <taxon>Eukaryota</taxon>
        <taxon>Metazoa</taxon>
        <taxon>Echinodermata</taxon>
        <taxon>Eleutherozoa</taxon>
        <taxon>Echinozoa</taxon>
        <taxon>Holothuroidea</taxon>
        <taxon>Aspidochirotacea</taxon>
        <taxon>Aspidochirotida</taxon>
        <taxon>Holothuriidae</taxon>
        <taxon>Holothuria</taxon>
    </lineage>
</organism>
<keyword evidence="20" id="KW-0732">Signal</keyword>
<dbReference type="Gene3D" id="3.40.50.2300">
    <property type="match status" value="2"/>
</dbReference>
<dbReference type="AlphaFoldDB" id="A0A9Q1GYH7"/>
<evidence type="ECO:0000256" key="5">
    <source>
        <dbReference type="ARBA" id="ARBA00022989"/>
    </source>
</evidence>
<evidence type="ECO:0000256" key="2">
    <source>
        <dbReference type="ARBA" id="ARBA00022448"/>
    </source>
</evidence>
<evidence type="ECO:0000256" key="12">
    <source>
        <dbReference type="ARBA" id="ARBA00023286"/>
    </source>
</evidence>
<feature type="transmembrane region" description="Helical" evidence="19">
    <location>
        <begin position="631"/>
        <end position="651"/>
    </location>
</feature>
<keyword evidence="3" id="KW-1003">Cell membrane</keyword>
<dbReference type="InterPro" id="IPR019594">
    <property type="entry name" value="Glu/Gly-bd"/>
</dbReference>
<keyword evidence="7" id="KW-0406">Ion transport</keyword>
<keyword evidence="6" id="KW-0770">Synapse</keyword>
<dbReference type="InterPro" id="IPR001508">
    <property type="entry name" value="Iono_Glu_rcpt_met"/>
</dbReference>
<feature type="site" description="Crucial to convey clamshell closure to channel opening" evidence="16">
    <location>
        <position position="660"/>
    </location>
</feature>
<keyword evidence="12" id="KW-1071">Ligand-gated ion channel</keyword>
<evidence type="ECO:0000256" key="20">
    <source>
        <dbReference type="SAM" id="SignalP"/>
    </source>
</evidence>
<evidence type="ECO:0000256" key="6">
    <source>
        <dbReference type="ARBA" id="ARBA00023018"/>
    </source>
</evidence>
<evidence type="ECO:0000313" key="23">
    <source>
        <dbReference type="Proteomes" id="UP001152320"/>
    </source>
</evidence>
<feature type="disulfide bond" evidence="17">
    <location>
        <begin position="750"/>
        <end position="809"/>
    </location>
</feature>
<keyword evidence="23" id="KW-1185">Reference proteome</keyword>
<evidence type="ECO:0000256" key="1">
    <source>
        <dbReference type="ARBA" id="ARBA00004651"/>
    </source>
</evidence>
<dbReference type="PANTHER" id="PTHR18966">
    <property type="entry name" value="IONOTROPIC GLUTAMATE RECEPTOR"/>
    <property type="match status" value="1"/>
</dbReference>
<evidence type="ECO:0000256" key="17">
    <source>
        <dbReference type="PIRSR" id="PIRSR601508-3"/>
    </source>
</evidence>
<protein>
    <submittedName>
        <fullName evidence="22">Glutamate receptor 1</fullName>
    </submittedName>
</protein>
<feature type="region of interest" description="Disordered" evidence="18">
    <location>
        <begin position="866"/>
        <end position="901"/>
    </location>
</feature>
<dbReference type="SUPFAM" id="SSF81324">
    <property type="entry name" value="Voltage-gated potassium channels"/>
    <property type="match status" value="1"/>
</dbReference>
<keyword evidence="4 19" id="KW-0812">Transmembrane</keyword>
<dbReference type="Pfam" id="PF01094">
    <property type="entry name" value="ANF_receptor"/>
    <property type="match status" value="1"/>
</dbReference>
<dbReference type="InterPro" id="IPR001320">
    <property type="entry name" value="Iontro_rcpt_C"/>
</dbReference>
<dbReference type="SUPFAM" id="SSF53850">
    <property type="entry name" value="Periplasmic binding protein-like II"/>
    <property type="match status" value="1"/>
</dbReference>
<evidence type="ECO:0000256" key="3">
    <source>
        <dbReference type="ARBA" id="ARBA00022475"/>
    </source>
</evidence>
<evidence type="ECO:0000256" key="7">
    <source>
        <dbReference type="ARBA" id="ARBA00023065"/>
    </source>
</evidence>
<keyword evidence="10" id="KW-0325">Glycoprotein</keyword>
<dbReference type="OrthoDB" id="9997229at2759"/>
<keyword evidence="2" id="KW-0813">Transport</keyword>
<proteinExistence type="predicted"/>
<comment type="subcellular location">
    <subcellularLocation>
        <location evidence="1">Cell membrane</location>
        <topology evidence="1">Multi-pass membrane protein</topology>
    </subcellularLocation>
    <subcellularLocation>
        <location evidence="14">Postsynaptic cell membrane</location>
    </subcellularLocation>
</comment>
<dbReference type="Pfam" id="PF00060">
    <property type="entry name" value="Lig_chan"/>
    <property type="match status" value="1"/>
</dbReference>
<dbReference type="PRINTS" id="PR00177">
    <property type="entry name" value="NMDARECEPTOR"/>
</dbReference>
<evidence type="ECO:0000256" key="13">
    <source>
        <dbReference type="ARBA" id="ARBA00023303"/>
    </source>
</evidence>
<evidence type="ECO:0000256" key="11">
    <source>
        <dbReference type="ARBA" id="ARBA00023257"/>
    </source>
</evidence>
<feature type="binding site" evidence="15">
    <location>
        <position position="737"/>
    </location>
    <ligand>
        <name>L-glutamate</name>
        <dbReference type="ChEBI" id="CHEBI:29985"/>
    </ligand>
</feature>
<dbReference type="Pfam" id="PF10613">
    <property type="entry name" value="Lig_chan-Glu_bd"/>
    <property type="match status" value="1"/>
</dbReference>
<feature type="binding site" evidence="15">
    <location>
        <position position="515"/>
    </location>
    <ligand>
        <name>L-glutamate</name>
        <dbReference type="ChEBI" id="CHEBI:29985"/>
    </ligand>
</feature>
<keyword evidence="17" id="KW-1015">Disulfide bond</keyword>
<evidence type="ECO:0000256" key="19">
    <source>
        <dbReference type="SAM" id="Phobius"/>
    </source>
</evidence>
<evidence type="ECO:0000256" key="18">
    <source>
        <dbReference type="SAM" id="MobiDB-lite"/>
    </source>
</evidence>
<feature type="transmembrane region" description="Helical" evidence="19">
    <location>
        <begin position="555"/>
        <end position="576"/>
    </location>
</feature>
<dbReference type="SUPFAM" id="SSF53822">
    <property type="entry name" value="Periplasmic binding protein-like I"/>
    <property type="match status" value="1"/>
</dbReference>
<dbReference type="InterPro" id="IPR001828">
    <property type="entry name" value="ANF_lig-bd_rcpt"/>
</dbReference>
<evidence type="ECO:0000256" key="4">
    <source>
        <dbReference type="ARBA" id="ARBA00022692"/>
    </source>
</evidence>
<dbReference type="EMBL" id="JAIZAY010000014">
    <property type="protein sequence ID" value="KAJ8029262.1"/>
    <property type="molecule type" value="Genomic_DNA"/>
</dbReference>
<evidence type="ECO:0000256" key="8">
    <source>
        <dbReference type="ARBA" id="ARBA00023136"/>
    </source>
</evidence>
<dbReference type="Proteomes" id="UP001152320">
    <property type="component" value="Chromosome 14"/>
</dbReference>